<feature type="domain" description="Thioredoxin" evidence="5">
    <location>
        <begin position="324"/>
        <end position="462"/>
    </location>
</feature>
<proteinExistence type="predicted"/>
<evidence type="ECO:0000313" key="6">
    <source>
        <dbReference type="EMBL" id="RRG20391.1"/>
    </source>
</evidence>
<evidence type="ECO:0000313" key="7">
    <source>
        <dbReference type="Proteomes" id="UP000285794"/>
    </source>
</evidence>
<dbReference type="RefSeq" id="WP_125031253.1">
    <property type="nucleotide sequence ID" value="NZ_JAPXVP010000011.1"/>
</dbReference>
<dbReference type="GO" id="GO:0016209">
    <property type="term" value="F:antioxidant activity"/>
    <property type="evidence" value="ECO:0007669"/>
    <property type="project" value="InterPro"/>
</dbReference>
<accession>A0A425XZ76</accession>
<keyword evidence="3" id="KW-1015">Disulfide bond</keyword>
<dbReference type="InterPro" id="IPR000866">
    <property type="entry name" value="AhpC/TSA"/>
</dbReference>
<dbReference type="Proteomes" id="UP000285794">
    <property type="component" value="Unassembled WGS sequence"/>
</dbReference>
<evidence type="ECO:0000256" key="4">
    <source>
        <dbReference type="ARBA" id="ARBA00023284"/>
    </source>
</evidence>
<evidence type="ECO:0000256" key="2">
    <source>
        <dbReference type="ARBA" id="ARBA00022748"/>
    </source>
</evidence>
<keyword evidence="7" id="KW-1185">Reference proteome</keyword>
<keyword evidence="2" id="KW-0201">Cytochrome c-type biogenesis</keyword>
<comment type="caution">
    <text evidence="6">The sequence shown here is derived from an EMBL/GenBank/DDBJ whole genome shotgun (WGS) entry which is preliminary data.</text>
</comment>
<gene>
    <name evidence="6" type="ORF">DWB61_12660</name>
</gene>
<dbReference type="InterPro" id="IPR050553">
    <property type="entry name" value="Thioredoxin_ResA/DsbE_sf"/>
</dbReference>
<dbReference type="AlphaFoldDB" id="A0A425XZ76"/>
<dbReference type="GO" id="GO:0017004">
    <property type="term" value="P:cytochrome complex assembly"/>
    <property type="evidence" value="ECO:0007669"/>
    <property type="project" value="UniProtKB-KW"/>
</dbReference>
<protein>
    <submittedName>
        <fullName evidence="6">TlpA family protein disulfide reductase</fullName>
    </submittedName>
</protein>
<dbReference type="GO" id="GO:0016491">
    <property type="term" value="F:oxidoreductase activity"/>
    <property type="evidence" value="ECO:0007669"/>
    <property type="project" value="InterPro"/>
</dbReference>
<dbReference type="InterPro" id="IPR036249">
    <property type="entry name" value="Thioredoxin-like_sf"/>
</dbReference>
<dbReference type="InterPro" id="IPR013766">
    <property type="entry name" value="Thioredoxin_domain"/>
</dbReference>
<dbReference type="Pfam" id="PF00578">
    <property type="entry name" value="AhpC-TSA"/>
    <property type="match status" value="1"/>
</dbReference>
<organism evidence="6 7">
    <name type="scientific">Ancylomarina euxinus</name>
    <dbReference type="NCBI Taxonomy" id="2283627"/>
    <lineage>
        <taxon>Bacteria</taxon>
        <taxon>Pseudomonadati</taxon>
        <taxon>Bacteroidota</taxon>
        <taxon>Bacteroidia</taxon>
        <taxon>Marinilabiliales</taxon>
        <taxon>Marinifilaceae</taxon>
        <taxon>Ancylomarina</taxon>
    </lineage>
</organism>
<dbReference type="PROSITE" id="PS51257">
    <property type="entry name" value="PROKAR_LIPOPROTEIN"/>
    <property type="match status" value="1"/>
</dbReference>
<dbReference type="PANTHER" id="PTHR42852:SF6">
    <property type="entry name" value="THIOL:DISULFIDE INTERCHANGE PROTEIN DSBE"/>
    <property type="match status" value="1"/>
</dbReference>
<dbReference type="PROSITE" id="PS51352">
    <property type="entry name" value="THIOREDOXIN_2"/>
    <property type="match status" value="1"/>
</dbReference>
<sequence>MKQILAIVFLMSLFACSQKNSNEVTLKGHLINFDESSLRLYIDDRVDTVAVDKDGRFETTLQLDKQSSAYLMSKNFSRSFLLLPGFELSFTQDVTNKEDGFKFTNQNVLVATNLYQEAMYKLHVKLTPNKREFLALDEEAFIAKANDIYTQKKNLLDAFAKANDYADSDFVRLEMNKIKYEKLNSFISFKSSHGAYIGDRSFVASEKITSHLKEADFNLGELVGIPLYNEFVETALSNKASDYLKANPEVNGEKNTYALSQFACLDEITTNTMVKEYLAYAILRDRVKWGITGESELLKKFRALVTNEAYLNPINSKVAAWEKLSPGQVAPDFTGQTVEGKSVSLSDLRGKYVYVDVWATWCGPCCAEIPYLQELEKEYHGKNIVFLSVSVDDDMDKWKKKVEKDKLGGIQINVGHRTNISKDYMINGIPRFMLFDPEGKIVSVNAPRPSGKIREVLNGLKNL</sequence>
<name>A0A425XZ76_9BACT</name>
<dbReference type="Gene3D" id="3.40.30.10">
    <property type="entry name" value="Glutaredoxin"/>
    <property type="match status" value="1"/>
</dbReference>
<dbReference type="OrthoDB" id="736810at2"/>
<keyword evidence="4" id="KW-0676">Redox-active center</keyword>
<dbReference type="PANTHER" id="PTHR42852">
    <property type="entry name" value="THIOL:DISULFIDE INTERCHANGE PROTEIN DSBE"/>
    <property type="match status" value="1"/>
</dbReference>
<evidence type="ECO:0000256" key="3">
    <source>
        <dbReference type="ARBA" id="ARBA00023157"/>
    </source>
</evidence>
<dbReference type="EMBL" id="QQWG01000013">
    <property type="protein sequence ID" value="RRG20391.1"/>
    <property type="molecule type" value="Genomic_DNA"/>
</dbReference>
<dbReference type="GO" id="GO:0030313">
    <property type="term" value="C:cell envelope"/>
    <property type="evidence" value="ECO:0007669"/>
    <property type="project" value="UniProtKB-SubCell"/>
</dbReference>
<evidence type="ECO:0000259" key="5">
    <source>
        <dbReference type="PROSITE" id="PS51352"/>
    </source>
</evidence>
<dbReference type="SUPFAM" id="SSF52833">
    <property type="entry name" value="Thioredoxin-like"/>
    <property type="match status" value="1"/>
</dbReference>
<evidence type="ECO:0000256" key="1">
    <source>
        <dbReference type="ARBA" id="ARBA00004196"/>
    </source>
</evidence>
<dbReference type="CDD" id="cd02966">
    <property type="entry name" value="TlpA_like_family"/>
    <property type="match status" value="1"/>
</dbReference>
<reference evidence="6 7" key="1">
    <citation type="submission" date="2018-07" db="EMBL/GenBank/DDBJ databases">
        <title>Draft genome sequence of Ancylomarina sp. M1P.</title>
        <authorList>
            <person name="Yadav S."/>
            <person name="Villanueva L."/>
            <person name="Damste J.S.S."/>
        </authorList>
    </citation>
    <scope>NUCLEOTIDE SEQUENCE [LARGE SCALE GENOMIC DNA]</scope>
    <source>
        <strain evidence="6 7">M1P</strain>
    </source>
</reference>
<comment type="subcellular location">
    <subcellularLocation>
        <location evidence="1">Cell envelope</location>
    </subcellularLocation>
</comment>